<dbReference type="Proteomes" id="UP001556637">
    <property type="component" value="Unassembled WGS sequence"/>
</dbReference>
<accession>A0ABV3T7P2</accession>
<comment type="caution">
    <text evidence="2">The sequence shown here is derived from an EMBL/GenBank/DDBJ whole genome shotgun (WGS) entry which is preliminary data.</text>
</comment>
<dbReference type="Gene3D" id="1.10.10.10">
    <property type="entry name" value="Winged helix-like DNA-binding domain superfamily/Winged helix DNA-binding domain"/>
    <property type="match status" value="1"/>
</dbReference>
<dbReference type="SUPFAM" id="SSF46785">
    <property type="entry name" value="Winged helix' DNA-binding domain"/>
    <property type="match status" value="1"/>
</dbReference>
<proteinExistence type="predicted"/>
<dbReference type="InterPro" id="IPR036390">
    <property type="entry name" value="WH_DNA-bd_sf"/>
</dbReference>
<evidence type="ECO:0000259" key="1">
    <source>
        <dbReference type="PROSITE" id="PS50987"/>
    </source>
</evidence>
<dbReference type="InterPro" id="IPR036388">
    <property type="entry name" value="WH-like_DNA-bd_sf"/>
</dbReference>
<dbReference type="PROSITE" id="PS50987">
    <property type="entry name" value="HTH_ARSR_2"/>
    <property type="match status" value="1"/>
</dbReference>
<organism evidence="2 3">
    <name type="scientific">Spiribacter insolitus</name>
    <dbReference type="NCBI Taxonomy" id="3122417"/>
    <lineage>
        <taxon>Bacteria</taxon>
        <taxon>Pseudomonadati</taxon>
        <taxon>Pseudomonadota</taxon>
        <taxon>Gammaproteobacteria</taxon>
        <taxon>Chromatiales</taxon>
        <taxon>Ectothiorhodospiraceae</taxon>
        <taxon>Spiribacter</taxon>
    </lineage>
</organism>
<evidence type="ECO:0000313" key="2">
    <source>
        <dbReference type="EMBL" id="MEX0430233.1"/>
    </source>
</evidence>
<dbReference type="SMART" id="SM00418">
    <property type="entry name" value="HTH_ARSR"/>
    <property type="match status" value="1"/>
</dbReference>
<dbReference type="EMBL" id="JBAKFF010000001">
    <property type="protein sequence ID" value="MEX0430233.1"/>
    <property type="molecule type" value="Genomic_DNA"/>
</dbReference>
<sequence length="105" mass="11583">MGAQASPLTETLRGAEFHRIISDECRLRALTCLYEAGELEVEDLVGALSQDPTQIRETLGELTACGVLSERRERFRVHYRLADELPAWVGIALGAARDWGVSAAR</sequence>
<keyword evidence="3" id="KW-1185">Reference proteome</keyword>
<reference evidence="2 3" key="1">
    <citation type="submission" date="2024-02" db="EMBL/GenBank/DDBJ databases">
        <title>New especies of Spiribacter isolated from saline water.</title>
        <authorList>
            <person name="Leon M.J."/>
            <person name="De La Haba R."/>
            <person name="Sanchez-Porro C."/>
            <person name="Ventosa A."/>
        </authorList>
    </citation>
    <scope>NUCLEOTIDE SEQUENCE [LARGE SCALE GENOMIC DNA]</scope>
    <source>
        <strain evidence="3">ag22IC4-189</strain>
    </source>
</reference>
<name>A0ABV3T7P2_9GAMM</name>
<feature type="domain" description="HTH arsR-type" evidence="1">
    <location>
        <begin position="8"/>
        <end position="100"/>
    </location>
</feature>
<evidence type="ECO:0000313" key="3">
    <source>
        <dbReference type="Proteomes" id="UP001556637"/>
    </source>
</evidence>
<protein>
    <recommendedName>
        <fullName evidence="1">HTH arsR-type domain-containing protein</fullName>
    </recommendedName>
</protein>
<dbReference type="InterPro" id="IPR001845">
    <property type="entry name" value="HTH_ArsR_DNA-bd_dom"/>
</dbReference>
<dbReference type="RefSeq" id="WP_367983028.1">
    <property type="nucleotide sequence ID" value="NZ_JBAKFF010000001.1"/>
</dbReference>
<gene>
    <name evidence="2" type="ORF">V6X30_02300</name>
</gene>